<keyword evidence="2" id="KW-1185">Reference proteome</keyword>
<dbReference type="Proteomes" id="UP001165121">
    <property type="component" value="Unassembled WGS sequence"/>
</dbReference>
<accession>A0A9W6WVT4</accession>
<organism evidence="1 2">
    <name type="scientific">Phytophthora fragariaefolia</name>
    <dbReference type="NCBI Taxonomy" id="1490495"/>
    <lineage>
        <taxon>Eukaryota</taxon>
        <taxon>Sar</taxon>
        <taxon>Stramenopiles</taxon>
        <taxon>Oomycota</taxon>
        <taxon>Peronosporomycetes</taxon>
        <taxon>Peronosporales</taxon>
        <taxon>Peronosporaceae</taxon>
        <taxon>Phytophthora</taxon>
    </lineage>
</organism>
<evidence type="ECO:0000313" key="2">
    <source>
        <dbReference type="Proteomes" id="UP001165121"/>
    </source>
</evidence>
<name>A0A9W6WVT4_9STRA</name>
<sequence length="354" mass="39791">MRTWRVVEEAYEAVWVPVIPTFLPQTSGGRQRVNIWSRTNIAGQLETNDDGALDEALARSCVRYQSTLLHGPTLDMVTSCSECGRHRDVQWCRHCGCWHHSQCVGGNYRTRPPENNNLILVRNTTLGFRWENGFTSSHISAGDGSVLGANTSYATSTWAMHQPGGPMVTGQLMIHRKDITSTRCEVHALAAGLVSSGDDGEQVRYNQSAIRIFIKARELANDKLRHIKFSDPHRIERRSLCPHMQTRGSMTPVWVRSHQENLPSNDSLLQPRRQSLPAETQLPVSRMVSMGWKLTPTGSRLMHSSCSMKRATSCSEPRRSIYENAHTWTCARNGFVGNIGMTNNTTQCKNMGWK</sequence>
<evidence type="ECO:0000313" key="1">
    <source>
        <dbReference type="EMBL" id="GMF19563.1"/>
    </source>
</evidence>
<comment type="caution">
    <text evidence="1">The sequence shown here is derived from an EMBL/GenBank/DDBJ whole genome shotgun (WGS) entry which is preliminary data.</text>
</comment>
<protein>
    <submittedName>
        <fullName evidence="1">Unnamed protein product</fullName>
    </submittedName>
</protein>
<dbReference type="AlphaFoldDB" id="A0A9W6WVT4"/>
<gene>
    <name evidence="1" type="ORF">Pfra01_000207200</name>
</gene>
<proteinExistence type="predicted"/>
<dbReference type="OrthoDB" id="122673at2759"/>
<dbReference type="EMBL" id="BSXT01000166">
    <property type="protein sequence ID" value="GMF19563.1"/>
    <property type="molecule type" value="Genomic_DNA"/>
</dbReference>
<reference evidence="1" key="1">
    <citation type="submission" date="2023-04" db="EMBL/GenBank/DDBJ databases">
        <title>Phytophthora fragariaefolia NBRC 109709.</title>
        <authorList>
            <person name="Ichikawa N."/>
            <person name="Sato H."/>
            <person name="Tonouchi N."/>
        </authorList>
    </citation>
    <scope>NUCLEOTIDE SEQUENCE</scope>
    <source>
        <strain evidence="1">NBRC 109709</strain>
    </source>
</reference>